<organism evidence="2 3">
    <name type="scientific">Paenibacillus aceti</name>
    <dbReference type="NCBI Taxonomy" id="1820010"/>
    <lineage>
        <taxon>Bacteria</taxon>
        <taxon>Bacillati</taxon>
        <taxon>Bacillota</taxon>
        <taxon>Bacilli</taxon>
        <taxon>Bacillales</taxon>
        <taxon>Paenibacillaceae</taxon>
        <taxon>Paenibacillus</taxon>
    </lineage>
</organism>
<name>A0ABQ1VRQ0_9BACL</name>
<dbReference type="Proteomes" id="UP000608420">
    <property type="component" value="Unassembled WGS sequence"/>
</dbReference>
<evidence type="ECO:0000313" key="2">
    <source>
        <dbReference type="EMBL" id="GGF90067.1"/>
    </source>
</evidence>
<evidence type="ECO:0000256" key="1">
    <source>
        <dbReference type="SAM" id="Phobius"/>
    </source>
</evidence>
<dbReference type="PANTHER" id="PTHR35813:SF1">
    <property type="entry name" value="INNER MEMBRANE PROTEIN YBAN"/>
    <property type="match status" value="1"/>
</dbReference>
<dbReference type="InterPro" id="IPR007401">
    <property type="entry name" value="DUF454"/>
</dbReference>
<dbReference type="EMBL" id="BMIW01000004">
    <property type="protein sequence ID" value="GGF90067.1"/>
    <property type="molecule type" value="Genomic_DNA"/>
</dbReference>
<evidence type="ECO:0000313" key="3">
    <source>
        <dbReference type="Proteomes" id="UP000608420"/>
    </source>
</evidence>
<comment type="caution">
    <text evidence="2">The sequence shown here is derived from an EMBL/GenBank/DDBJ whole genome shotgun (WGS) entry which is preliminary data.</text>
</comment>
<accession>A0ABQ1VRQ0</accession>
<dbReference type="Pfam" id="PF04304">
    <property type="entry name" value="DUF454"/>
    <property type="match status" value="1"/>
</dbReference>
<feature type="transmembrane region" description="Helical" evidence="1">
    <location>
        <begin position="70"/>
        <end position="89"/>
    </location>
</feature>
<keyword evidence="1" id="KW-1133">Transmembrane helix</keyword>
<feature type="transmembrane region" description="Helical" evidence="1">
    <location>
        <begin position="95"/>
        <end position="113"/>
    </location>
</feature>
<reference evidence="3" key="1">
    <citation type="journal article" date="2019" name="Int. J. Syst. Evol. Microbiol.">
        <title>The Global Catalogue of Microorganisms (GCM) 10K type strain sequencing project: providing services to taxonomists for standard genome sequencing and annotation.</title>
        <authorList>
            <consortium name="The Broad Institute Genomics Platform"/>
            <consortium name="The Broad Institute Genome Sequencing Center for Infectious Disease"/>
            <person name="Wu L."/>
            <person name="Ma J."/>
        </authorList>
    </citation>
    <scope>NUCLEOTIDE SEQUENCE [LARGE SCALE GENOMIC DNA]</scope>
    <source>
        <strain evidence="3">CGMCC 1.15420</strain>
    </source>
</reference>
<gene>
    <name evidence="2" type="ORF">GCM10010913_09360</name>
</gene>
<proteinExistence type="predicted"/>
<keyword evidence="1" id="KW-0812">Transmembrane</keyword>
<keyword evidence="1" id="KW-0472">Membrane</keyword>
<dbReference type="PANTHER" id="PTHR35813">
    <property type="entry name" value="INNER MEMBRANE PROTEIN YBAN"/>
    <property type="match status" value="1"/>
</dbReference>
<sequence length="131" mass="15035">MKYLYLTLGFLCLGLGAIGAFLPVMPTTPFLLLASFFLSKGSDRFHHWFRGTKLYKKHLESYVISRSLTLRSKVSILALATTMMTISFIVMHNWIGRTSIVLIMCFMYYYFIFRIKTDSKPTNPDIAAADE</sequence>
<protein>
    <submittedName>
        <fullName evidence="2">Membrane protein</fullName>
    </submittedName>
</protein>
<keyword evidence="3" id="KW-1185">Reference proteome</keyword>
<dbReference type="PIRSF" id="PIRSF016789">
    <property type="entry name" value="DUF454"/>
    <property type="match status" value="1"/>
</dbReference>